<dbReference type="Gene3D" id="1.20.5.780">
    <property type="entry name" value="Single helix bin"/>
    <property type="match status" value="1"/>
</dbReference>
<evidence type="ECO:0000256" key="3">
    <source>
        <dbReference type="ARBA" id="ARBA00022448"/>
    </source>
</evidence>
<dbReference type="RefSeq" id="XP_004710170.1">
    <property type="nucleotide sequence ID" value="XM_004710113.2"/>
</dbReference>
<keyword evidence="5" id="KW-1133">Transmembrane helix</keyword>
<dbReference type="Proteomes" id="UP000694863">
    <property type="component" value="Unplaced"/>
</dbReference>
<dbReference type="GeneID" id="101638706"/>
<comment type="subcellular location">
    <subcellularLocation>
        <location evidence="1">Membrane</location>
        <topology evidence="1">Single-pass membrane protein</topology>
    </subcellularLocation>
</comment>
<evidence type="ECO:0000256" key="1">
    <source>
        <dbReference type="ARBA" id="ARBA00004167"/>
    </source>
</evidence>
<evidence type="ECO:0000256" key="6">
    <source>
        <dbReference type="ARBA" id="ARBA00023065"/>
    </source>
</evidence>
<keyword evidence="7" id="KW-0472">Membrane</keyword>
<reference evidence="10" key="1">
    <citation type="submission" date="2025-08" db="UniProtKB">
        <authorList>
            <consortium name="RefSeq"/>
        </authorList>
    </citation>
    <scope>IDENTIFICATION</scope>
</reference>
<name>A0ABM0IXM1_ECHTE</name>
<dbReference type="InterPro" id="IPR000272">
    <property type="entry name" value="Ion-transport_regulator_FXYD"/>
</dbReference>
<comment type="similarity">
    <text evidence="2 8">Belongs to the FXYD family.</text>
</comment>
<dbReference type="CDD" id="cd20322">
    <property type="entry name" value="FXYD4"/>
    <property type="match status" value="1"/>
</dbReference>
<dbReference type="InterPro" id="IPR047283">
    <property type="entry name" value="FXYD4"/>
</dbReference>
<evidence type="ECO:0000256" key="5">
    <source>
        <dbReference type="ARBA" id="ARBA00022989"/>
    </source>
</evidence>
<keyword evidence="9" id="KW-1185">Reference proteome</keyword>
<sequence>MEEVTWGLLLLLTCLPVLKANNIDKNSPFYYDWENLQLGGLVWAGIMRIAGITFALSNKCKCKSDPNDNPFPEKATPLINSGCESHC</sequence>
<dbReference type="Pfam" id="PF02038">
    <property type="entry name" value="ATP1G1_PLM_MAT8"/>
    <property type="match status" value="1"/>
</dbReference>
<dbReference type="PANTHER" id="PTHR14132">
    <property type="entry name" value="SODIUM/POTASSIUM-TRANSPORTING ATPASE SUBUNIT GAMMA"/>
    <property type="match status" value="1"/>
</dbReference>
<proteinExistence type="inferred from homology"/>
<evidence type="ECO:0000256" key="8">
    <source>
        <dbReference type="RuleBase" id="RU364131"/>
    </source>
</evidence>
<evidence type="ECO:0000313" key="10">
    <source>
        <dbReference type="RefSeq" id="XP_004710170.1"/>
    </source>
</evidence>
<evidence type="ECO:0000313" key="9">
    <source>
        <dbReference type="Proteomes" id="UP000694863"/>
    </source>
</evidence>
<dbReference type="PANTHER" id="PTHR14132:SF10">
    <property type="entry name" value="FXYD DOMAIN-CONTAINING ION TRANSPORT REGULATOR 4"/>
    <property type="match status" value="1"/>
</dbReference>
<dbReference type="PROSITE" id="PS01310">
    <property type="entry name" value="FXYD"/>
    <property type="match status" value="1"/>
</dbReference>
<evidence type="ECO:0000256" key="2">
    <source>
        <dbReference type="ARBA" id="ARBA00005948"/>
    </source>
</evidence>
<feature type="signal peptide" evidence="8">
    <location>
        <begin position="1"/>
        <end position="20"/>
    </location>
</feature>
<accession>A0ABM0IXM1</accession>
<evidence type="ECO:0000256" key="7">
    <source>
        <dbReference type="ARBA" id="ARBA00023136"/>
    </source>
</evidence>
<feature type="chain" id="PRO_5044994694" description="FXYD domain-containing ion transport regulator" evidence="8">
    <location>
        <begin position="21"/>
        <end position="87"/>
    </location>
</feature>
<keyword evidence="4" id="KW-0812">Transmembrane</keyword>
<protein>
    <recommendedName>
        <fullName evidence="8">FXYD domain-containing ion transport regulator</fullName>
    </recommendedName>
</protein>
<organism evidence="9 10">
    <name type="scientific">Echinops telfairi</name>
    <name type="common">Lesser hedgehog tenrec</name>
    <dbReference type="NCBI Taxonomy" id="9371"/>
    <lineage>
        <taxon>Eukaryota</taxon>
        <taxon>Metazoa</taxon>
        <taxon>Chordata</taxon>
        <taxon>Craniata</taxon>
        <taxon>Vertebrata</taxon>
        <taxon>Euteleostomi</taxon>
        <taxon>Mammalia</taxon>
        <taxon>Eutheria</taxon>
        <taxon>Afrotheria</taxon>
        <taxon>Tenrecidae</taxon>
        <taxon>Tenrecinae</taxon>
        <taxon>Echinops</taxon>
    </lineage>
</organism>
<dbReference type="InterPro" id="IPR047297">
    <property type="entry name" value="FXYD_motif"/>
</dbReference>
<evidence type="ECO:0000256" key="4">
    <source>
        <dbReference type="ARBA" id="ARBA00022692"/>
    </source>
</evidence>
<keyword evidence="8" id="KW-0732">Signal</keyword>
<gene>
    <name evidence="10" type="primary">LOC101638706</name>
</gene>
<keyword evidence="6 8" id="KW-0406">Ion transport</keyword>
<keyword evidence="3 8" id="KW-0813">Transport</keyword>